<organism evidence="3 4">
    <name type="scientific">Pisum sativum</name>
    <name type="common">Garden pea</name>
    <name type="synonym">Lathyrus oleraceus</name>
    <dbReference type="NCBI Taxonomy" id="3888"/>
    <lineage>
        <taxon>Eukaryota</taxon>
        <taxon>Viridiplantae</taxon>
        <taxon>Streptophyta</taxon>
        <taxon>Embryophyta</taxon>
        <taxon>Tracheophyta</taxon>
        <taxon>Spermatophyta</taxon>
        <taxon>Magnoliopsida</taxon>
        <taxon>eudicotyledons</taxon>
        <taxon>Gunneridae</taxon>
        <taxon>Pentapetalae</taxon>
        <taxon>rosids</taxon>
        <taxon>fabids</taxon>
        <taxon>Fabales</taxon>
        <taxon>Fabaceae</taxon>
        <taxon>Papilionoideae</taxon>
        <taxon>50 kb inversion clade</taxon>
        <taxon>NPAAA clade</taxon>
        <taxon>Hologalegina</taxon>
        <taxon>IRL clade</taxon>
        <taxon>Fabeae</taxon>
        <taxon>Lathyrus</taxon>
    </lineage>
</organism>
<dbReference type="Proteomes" id="UP001058974">
    <property type="component" value="Chromosome 5"/>
</dbReference>
<sequence>MTKPAYVVVYAILICAMANGGSEGIRWKHDDFYKDHVGEKAEQVWRHCRQEMIERSYGIKEFDLRLSDETRRKRSKFVPPHMKQHFLDCLRNRNYPIPVSEEEGHLLKKHYESLFGLADGHRYLLSESSINQTPPSPDSVPSSPKLKSHVAAQTTF</sequence>
<feature type="non-terminal residue" evidence="3">
    <location>
        <position position="156"/>
    </location>
</feature>
<evidence type="ECO:0000256" key="1">
    <source>
        <dbReference type="SAM" id="MobiDB-lite"/>
    </source>
</evidence>
<dbReference type="EMBL" id="JAMSHJ010000005">
    <property type="protein sequence ID" value="KAI5412762.1"/>
    <property type="molecule type" value="Genomic_DNA"/>
</dbReference>
<keyword evidence="2" id="KW-0732">Signal</keyword>
<gene>
    <name evidence="3" type="ORF">KIW84_057404</name>
</gene>
<accession>A0A9D5AI58</accession>
<keyword evidence="4" id="KW-1185">Reference proteome</keyword>
<comment type="caution">
    <text evidence="3">The sequence shown here is derived from an EMBL/GenBank/DDBJ whole genome shotgun (WGS) entry which is preliminary data.</text>
</comment>
<proteinExistence type="predicted"/>
<feature type="signal peptide" evidence="2">
    <location>
        <begin position="1"/>
        <end position="24"/>
    </location>
</feature>
<protein>
    <submittedName>
        <fullName evidence="3">Formin-like protein 3, variant 4</fullName>
    </submittedName>
</protein>
<reference evidence="3 4" key="1">
    <citation type="journal article" date="2022" name="Nat. Genet.">
        <title>Improved pea reference genome and pan-genome highlight genomic features and evolutionary characteristics.</title>
        <authorList>
            <person name="Yang T."/>
            <person name="Liu R."/>
            <person name="Luo Y."/>
            <person name="Hu S."/>
            <person name="Wang D."/>
            <person name="Wang C."/>
            <person name="Pandey M.K."/>
            <person name="Ge S."/>
            <person name="Xu Q."/>
            <person name="Li N."/>
            <person name="Li G."/>
            <person name="Huang Y."/>
            <person name="Saxena R.K."/>
            <person name="Ji Y."/>
            <person name="Li M."/>
            <person name="Yan X."/>
            <person name="He Y."/>
            <person name="Liu Y."/>
            <person name="Wang X."/>
            <person name="Xiang C."/>
            <person name="Varshney R.K."/>
            <person name="Ding H."/>
            <person name="Gao S."/>
            <person name="Zong X."/>
        </authorList>
    </citation>
    <scope>NUCLEOTIDE SEQUENCE [LARGE SCALE GENOMIC DNA]</scope>
    <source>
        <strain evidence="3 4">cv. Zhongwan 6</strain>
    </source>
</reference>
<name>A0A9D5AI58_PEA</name>
<dbReference type="Gramene" id="Psat05G0740400-T4">
    <property type="protein sequence ID" value="KAI5412762.1"/>
    <property type="gene ID" value="KIW84_057404"/>
</dbReference>
<evidence type="ECO:0000313" key="3">
    <source>
        <dbReference type="EMBL" id="KAI5412762.1"/>
    </source>
</evidence>
<dbReference type="AlphaFoldDB" id="A0A9D5AI58"/>
<feature type="region of interest" description="Disordered" evidence="1">
    <location>
        <begin position="128"/>
        <end position="156"/>
    </location>
</feature>
<feature type="chain" id="PRO_5038658696" evidence="2">
    <location>
        <begin position="25"/>
        <end position="156"/>
    </location>
</feature>
<evidence type="ECO:0000313" key="4">
    <source>
        <dbReference type="Proteomes" id="UP001058974"/>
    </source>
</evidence>
<evidence type="ECO:0000256" key="2">
    <source>
        <dbReference type="SAM" id="SignalP"/>
    </source>
</evidence>